<feature type="domain" description="TonB-dependent receptor plug" evidence="9">
    <location>
        <begin position="2"/>
        <end position="93"/>
    </location>
</feature>
<accession>A0A0E9LS57</accession>
<feature type="compositionally biased region" description="Polar residues" evidence="8">
    <location>
        <begin position="430"/>
        <end position="440"/>
    </location>
</feature>
<evidence type="ECO:0000313" key="10">
    <source>
        <dbReference type="EMBL" id="GAO28402.1"/>
    </source>
</evidence>
<dbReference type="PROSITE" id="PS52016">
    <property type="entry name" value="TONB_DEPENDENT_REC_3"/>
    <property type="match status" value="1"/>
</dbReference>
<keyword evidence="2 7" id="KW-0813">Transport</keyword>
<evidence type="ECO:0000256" key="4">
    <source>
        <dbReference type="ARBA" id="ARBA00022692"/>
    </source>
</evidence>
<evidence type="ECO:0000256" key="5">
    <source>
        <dbReference type="ARBA" id="ARBA00023136"/>
    </source>
</evidence>
<keyword evidence="10" id="KW-0675">Receptor</keyword>
<dbReference type="InterPro" id="IPR018247">
    <property type="entry name" value="EF_Hand_1_Ca_BS"/>
</dbReference>
<dbReference type="InterPro" id="IPR023996">
    <property type="entry name" value="TonB-dep_OMP_SusC/RagA"/>
</dbReference>
<dbReference type="InterPro" id="IPR023997">
    <property type="entry name" value="TonB-dep_OMP_SusC/RagA_CS"/>
</dbReference>
<dbReference type="InterPro" id="IPR012910">
    <property type="entry name" value="Plug_dom"/>
</dbReference>
<protein>
    <submittedName>
        <fullName evidence="10">TonB-dependent receptor</fullName>
    </submittedName>
</protein>
<feature type="region of interest" description="Disordered" evidence="8">
    <location>
        <begin position="430"/>
        <end position="456"/>
    </location>
</feature>
<keyword evidence="6 7" id="KW-0998">Cell outer membrane</keyword>
<sequence length="928" mass="103783">MANVDILTSAEPGAKSSIRIRGTSSLNASSEPLIVVDGVPYPTTIADDFSFSTANDEDFGALVNISPNDIASIEVLKDAAATAVWGSRGANGVLLINTKKGRSGKTRFSFSSKYDVRNEASTIPMLNASQYVAMIQDAVWNTVNDLGFSNSQSYLSLLFDTPEIGFDPNWIYFKEYNQDVDYVDEITQRGFSSDNSFSMTGGGDRANYRLSLGYLNEEGTTIGSGFERLSALLSINYRFSHKLRITTDFSFSDAERSSYWHNPRGQALTKMPNMSPYYMNEDGTRSQEYFTPNSYFQGTLGSMRSTEIKGGVFNPVAMVHESINNTNSSNSRFVFNLNYNLLRGLDFFSVVGLDIRKTKNKRFLPQTVTGVTWIDPWFNRSADMLSDNVYLNTENRLLFRRGIENLHNFIATGIVQTSESVSANYKSEVSGNASASTSDPTAGGTIADMGSGSSKSRQLGFIGNLHYAFLDRYMINMGYRFEANSTMGANNRWAGFPTLGLAWHANEEWFLRDLEWWNTFKVRLSWGQSGNAPSGSYSYIGTFDSLNPGYIDYPAIEPNSIHLNNLKWETVSQGNLGVDLAFLKDRLRTSFDVYNKLTVDMLQKNIVLPESSGHSKINWYNSGEMRNSGWEYRIDYDVVRNSNWTVSANFNISQNENEVLTLPDNLTDYKYSFENGAYAYQIVEGNPLGSFYGYKYLGVYQNADETYARDAEGQLIQDISGDPVLVRNGGDPVYPGDAKYQDVNGDGVIDQFDIVYLGNSMPAATGGAGLTVRYKSLTVNAFLHGRAGQKAVNQTRIDTENMHGVQNQSAAVLRRWRHEGDDTDIPRALYNKGYNYLGSDRFVEDASFLRLKTLSLKYSVPSKFLDRFGVERLDAYTTIYDIFTWTNYTGQDPEVPLSRDDGVAYLIAKDKAYTPKPVRIAFGINLNF</sequence>
<comment type="caution">
    <text evidence="10">The sequence shown here is derived from an EMBL/GenBank/DDBJ whole genome shotgun (WGS) entry which is preliminary data.</text>
</comment>
<gene>
    <name evidence="10" type="ORF">JCM15548_1490</name>
</gene>
<evidence type="ECO:0000259" key="9">
    <source>
        <dbReference type="Pfam" id="PF07715"/>
    </source>
</evidence>
<evidence type="ECO:0000256" key="6">
    <source>
        <dbReference type="ARBA" id="ARBA00023237"/>
    </source>
</evidence>
<dbReference type="NCBIfam" id="TIGR04056">
    <property type="entry name" value="OMP_RagA_SusC"/>
    <property type="match status" value="1"/>
</dbReference>
<keyword evidence="5 7" id="KW-0472">Membrane</keyword>
<dbReference type="STRING" id="1236989.JCM15548_1490"/>
<organism evidence="10 11">
    <name type="scientific">Geofilum rubicundum JCM 15548</name>
    <dbReference type="NCBI Taxonomy" id="1236989"/>
    <lineage>
        <taxon>Bacteria</taxon>
        <taxon>Pseudomonadati</taxon>
        <taxon>Bacteroidota</taxon>
        <taxon>Bacteroidia</taxon>
        <taxon>Marinilabiliales</taxon>
        <taxon>Marinilabiliaceae</taxon>
        <taxon>Geofilum</taxon>
    </lineage>
</organism>
<dbReference type="InterPro" id="IPR037066">
    <property type="entry name" value="Plug_dom_sf"/>
</dbReference>
<dbReference type="NCBIfam" id="TIGR04057">
    <property type="entry name" value="SusC_RagA_signa"/>
    <property type="match status" value="1"/>
</dbReference>
<dbReference type="AlphaFoldDB" id="A0A0E9LS57"/>
<evidence type="ECO:0000256" key="3">
    <source>
        <dbReference type="ARBA" id="ARBA00022452"/>
    </source>
</evidence>
<dbReference type="Pfam" id="PF07715">
    <property type="entry name" value="Plug"/>
    <property type="match status" value="1"/>
</dbReference>
<dbReference type="Gene3D" id="2.170.130.10">
    <property type="entry name" value="TonB-dependent receptor, plug domain"/>
    <property type="match status" value="1"/>
</dbReference>
<keyword evidence="3 7" id="KW-1134">Transmembrane beta strand</keyword>
<evidence type="ECO:0000313" key="11">
    <source>
        <dbReference type="Proteomes" id="UP000032900"/>
    </source>
</evidence>
<keyword evidence="11" id="KW-1185">Reference proteome</keyword>
<dbReference type="InterPro" id="IPR039426">
    <property type="entry name" value="TonB-dep_rcpt-like"/>
</dbReference>
<dbReference type="Proteomes" id="UP000032900">
    <property type="component" value="Unassembled WGS sequence"/>
</dbReference>
<evidence type="ECO:0000256" key="8">
    <source>
        <dbReference type="SAM" id="MobiDB-lite"/>
    </source>
</evidence>
<comment type="similarity">
    <text evidence="7">Belongs to the TonB-dependent receptor family.</text>
</comment>
<dbReference type="PROSITE" id="PS00018">
    <property type="entry name" value="EF_HAND_1"/>
    <property type="match status" value="1"/>
</dbReference>
<dbReference type="EMBL" id="BAZW01000002">
    <property type="protein sequence ID" value="GAO28402.1"/>
    <property type="molecule type" value="Genomic_DNA"/>
</dbReference>
<reference evidence="10 11" key="1">
    <citation type="journal article" date="2015" name="Microbes Environ.">
        <title>Distribution and evolution of nitrogen fixation genes in the phylum bacteroidetes.</title>
        <authorList>
            <person name="Inoue J."/>
            <person name="Oshima K."/>
            <person name="Suda W."/>
            <person name="Sakamoto M."/>
            <person name="Iino T."/>
            <person name="Noda S."/>
            <person name="Hongoh Y."/>
            <person name="Hattori M."/>
            <person name="Ohkuma M."/>
        </authorList>
    </citation>
    <scope>NUCLEOTIDE SEQUENCE [LARGE SCALE GENOMIC DNA]</scope>
    <source>
        <strain evidence="10">JCM 15548</strain>
    </source>
</reference>
<name>A0A0E9LS57_9BACT</name>
<dbReference type="Gene3D" id="2.40.170.20">
    <property type="entry name" value="TonB-dependent receptor, beta-barrel domain"/>
    <property type="match status" value="1"/>
</dbReference>
<evidence type="ECO:0000256" key="7">
    <source>
        <dbReference type="PROSITE-ProRule" id="PRU01360"/>
    </source>
</evidence>
<dbReference type="InterPro" id="IPR036942">
    <property type="entry name" value="Beta-barrel_TonB_sf"/>
</dbReference>
<evidence type="ECO:0000256" key="2">
    <source>
        <dbReference type="ARBA" id="ARBA00022448"/>
    </source>
</evidence>
<keyword evidence="4 7" id="KW-0812">Transmembrane</keyword>
<dbReference type="SUPFAM" id="SSF56935">
    <property type="entry name" value="Porins"/>
    <property type="match status" value="1"/>
</dbReference>
<evidence type="ECO:0000256" key="1">
    <source>
        <dbReference type="ARBA" id="ARBA00004571"/>
    </source>
</evidence>
<proteinExistence type="inferred from homology"/>
<comment type="subcellular location">
    <subcellularLocation>
        <location evidence="1 7">Cell outer membrane</location>
        <topology evidence="1 7">Multi-pass membrane protein</topology>
    </subcellularLocation>
</comment>
<dbReference type="GO" id="GO:0009279">
    <property type="term" value="C:cell outer membrane"/>
    <property type="evidence" value="ECO:0007669"/>
    <property type="project" value="UniProtKB-SubCell"/>
</dbReference>